<dbReference type="AlphaFoldDB" id="N1PCN1"/>
<dbReference type="HOGENOM" id="CLU_1030682_0_0_1"/>
<reference evidence="2" key="1">
    <citation type="journal article" date="2012" name="PLoS Genet.">
        <title>The genomes of the fungal plant pathogens Cladosporium fulvum and Dothistroma septosporum reveal adaptation to different hosts and lifestyles but also signatures of common ancestry.</title>
        <authorList>
            <person name="de Wit P.J.G.M."/>
            <person name="van der Burgt A."/>
            <person name="Oekmen B."/>
            <person name="Stergiopoulos I."/>
            <person name="Abd-Elsalam K.A."/>
            <person name="Aerts A.L."/>
            <person name="Bahkali A.H."/>
            <person name="Beenen H.G."/>
            <person name="Chettri P."/>
            <person name="Cox M.P."/>
            <person name="Datema E."/>
            <person name="de Vries R.P."/>
            <person name="Dhillon B."/>
            <person name="Ganley A.R."/>
            <person name="Griffiths S.A."/>
            <person name="Guo Y."/>
            <person name="Hamelin R.C."/>
            <person name="Henrissat B."/>
            <person name="Kabir M.S."/>
            <person name="Jashni M.K."/>
            <person name="Kema G."/>
            <person name="Klaubauf S."/>
            <person name="Lapidus A."/>
            <person name="Levasseur A."/>
            <person name="Lindquist E."/>
            <person name="Mehrabi R."/>
            <person name="Ohm R.A."/>
            <person name="Owen T.J."/>
            <person name="Salamov A."/>
            <person name="Schwelm A."/>
            <person name="Schijlen E."/>
            <person name="Sun H."/>
            <person name="van den Burg H.A."/>
            <person name="van Ham R.C.H.J."/>
            <person name="Zhang S."/>
            <person name="Goodwin S.B."/>
            <person name="Grigoriev I.V."/>
            <person name="Collemare J."/>
            <person name="Bradshaw R.E."/>
        </authorList>
    </citation>
    <scope>NUCLEOTIDE SEQUENCE [LARGE SCALE GENOMIC DNA]</scope>
    <source>
        <strain evidence="2">NZE10 / CBS 128990</strain>
    </source>
</reference>
<organism evidence="1 2">
    <name type="scientific">Dothistroma septosporum (strain NZE10 / CBS 128990)</name>
    <name type="common">Red band needle blight fungus</name>
    <name type="synonym">Mycosphaerella pini</name>
    <dbReference type="NCBI Taxonomy" id="675120"/>
    <lineage>
        <taxon>Eukaryota</taxon>
        <taxon>Fungi</taxon>
        <taxon>Dikarya</taxon>
        <taxon>Ascomycota</taxon>
        <taxon>Pezizomycotina</taxon>
        <taxon>Dothideomycetes</taxon>
        <taxon>Dothideomycetidae</taxon>
        <taxon>Mycosphaerellales</taxon>
        <taxon>Mycosphaerellaceae</taxon>
        <taxon>Dothistroma</taxon>
    </lineage>
</organism>
<name>N1PCN1_DOTSN</name>
<dbReference type="Proteomes" id="UP000016933">
    <property type="component" value="Unassembled WGS sequence"/>
</dbReference>
<evidence type="ECO:0000313" key="2">
    <source>
        <dbReference type="Proteomes" id="UP000016933"/>
    </source>
</evidence>
<gene>
    <name evidence="1" type="ORF">DOTSEDRAFT_74615</name>
</gene>
<evidence type="ECO:0000313" key="1">
    <source>
        <dbReference type="EMBL" id="EME39769.1"/>
    </source>
</evidence>
<accession>N1PCN1</accession>
<keyword evidence="2" id="KW-1185">Reference proteome</keyword>
<proteinExistence type="predicted"/>
<dbReference type="OrthoDB" id="3782625at2759"/>
<reference evidence="1 2" key="2">
    <citation type="journal article" date="2012" name="PLoS Pathog.">
        <title>Diverse lifestyles and strategies of plant pathogenesis encoded in the genomes of eighteen Dothideomycetes fungi.</title>
        <authorList>
            <person name="Ohm R.A."/>
            <person name="Feau N."/>
            <person name="Henrissat B."/>
            <person name="Schoch C.L."/>
            <person name="Horwitz B.A."/>
            <person name="Barry K.W."/>
            <person name="Condon B.J."/>
            <person name="Copeland A.C."/>
            <person name="Dhillon B."/>
            <person name="Glaser F."/>
            <person name="Hesse C.N."/>
            <person name="Kosti I."/>
            <person name="LaButti K."/>
            <person name="Lindquist E.A."/>
            <person name="Lucas S."/>
            <person name="Salamov A.A."/>
            <person name="Bradshaw R.E."/>
            <person name="Ciuffetti L."/>
            <person name="Hamelin R.C."/>
            <person name="Kema G.H.J."/>
            <person name="Lawrence C."/>
            <person name="Scott J.A."/>
            <person name="Spatafora J.W."/>
            <person name="Turgeon B.G."/>
            <person name="de Wit P.J.G.M."/>
            <person name="Zhong S."/>
            <person name="Goodwin S.B."/>
            <person name="Grigoriev I.V."/>
        </authorList>
    </citation>
    <scope>NUCLEOTIDE SEQUENCE [LARGE SCALE GENOMIC DNA]</scope>
    <source>
        <strain evidence="2">NZE10 / CBS 128990</strain>
    </source>
</reference>
<dbReference type="EMBL" id="KB446544">
    <property type="protein sequence ID" value="EME39769.1"/>
    <property type="molecule type" value="Genomic_DNA"/>
</dbReference>
<sequence length="270" mass="29521">MPGYAWLLSALEEQRRAFARITAYLPSHLNKFKKWDKLLRDGDASSKAQSKAATYNRTRARVLLLDVLSHFGLEVCVLFALSASQSRLAPIKLNDLLPELEQWWADSLLPPTLVSYAAALRRIYAKEDWISTALASNRSGATNLVSQLGKRKASDIVKSIGPSQHEPHKLMDEPANAIIATTATPSDCTVLPQPSQGEIAPGPVLDFRLSQLLACLQQRGAGNISLQMKCPFTGDPLPFIVANEDSSVGLSGRLSLSLQLSEALLKYMLP</sequence>
<protein>
    <submittedName>
        <fullName evidence="1">Uncharacterized protein</fullName>
    </submittedName>
</protein>